<feature type="coiled-coil region" evidence="1">
    <location>
        <begin position="49"/>
        <end position="76"/>
    </location>
</feature>
<dbReference type="AlphaFoldDB" id="A0ABD1ZJ45"/>
<gene>
    <name evidence="2" type="ORF">R1flu_018217</name>
</gene>
<protein>
    <submittedName>
        <fullName evidence="2">Uncharacterized protein</fullName>
    </submittedName>
</protein>
<name>A0ABD1ZJ45_9MARC</name>
<reference evidence="2 3" key="1">
    <citation type="submission" date="2024-09" db="EMBL/GenBank/DDBJ databases">
        <title>Chromosome-scale assembly of Riccia fluitans.</title>
        <authorList>
            <person name="Paukszto L."/>
            <person name="Sawicki J."/>
            <person name="Karawczyk K."/>
            <person name="Piernik-Szablinska J."/>
            <person name="Szczecinska M."/>
            <person name="Mazdziarz M."/>
        </authorList>
    </citation>
    <scope>NUCLEOTIDE SEQUENCE [LARGE SCALE GENOMIC DNA]</scope>
    <source>
        <strain evidence="2">Rf_01</strain>
        <tissue evidence="2">Aerial parts of the thallus</tissue>
    </source>
</reference>
<evidence type="ECO:0000256" key="1">
    <source>
        <dbReference type="SAM" id="Coils"/>
    </source>
</evidence>
<proteinExistence type="predicted"/>
<sequence>MGSSEQDAQILSDNKIDGVAIPDSQIEVLDIETDCSYEQLMQGGRAFTVGQLKNKRDLLRKQILKEKEKKEKLGEEPVGLFNRLINEAVERSFRAGLGREVKKSCILTLEDEMII</sequence>
<dbReference type="EMBL" id="JBHFFA010000001">
    <property type="protein sequence ID" value="KAL2650089.1"/>
    <property type="molecule type" value="Genomic_DNA"/>
</dbReference>
<organism evidence="2 3">
    <name type="scientific">Riccia fluitans</name>
    <dbReference type="NCBI Taxonomy" id="41844"/>
    <lineage>
        <taxon>Eukaryota</taxon>
        <taxon>Viridiplantae</taxon>
        <taxon>Streptophyta</taxon>
        <taxon>Embryophyta</taxon>
        <taxon>Marchantiophyta</taxon>
        <taxon>Marchantiopsida</taxon>
        <taxon>Marchantiidae</taxon>
        <taxon>Marchantiales</taxon>
        <taxon>Ricciaceae</taxon>
        <taxon>Riccia</taxon>
    </lineage>
</organism>
<dbReference type="Proteomes" id="UP001605036">
    <property type="component" value="Unassembled WGS sequence"/>
</dbReference>
<evidence type="ECO:0000313" key="3">
    <source>
        <dbReference type="Proteomes" id="UP001605036"/>
    </source>
</evidence>
<comment type="caution">
    <text evidence="2">The sequence shown here is derived from an EMBL/GenBank/DDBJ whole genome shotgun (WGS) entry which is preliminary data.</text>
</comment>
<keyword evidence="3" id="KW-1185">Reference proteome</keyword>
<accession>A0ABD1ZJ45</accession>
<keyword evidence="1" id="KW-0175">Coiled coil</keyword>
<evidence type="ECO:0000313" key="2">
    <source>
        <dbReference type="EMBL" id="KAL2650089.1"/>
    </source>
</evidence>